<dbReference type="Gene3D" id="2.30.30.90">
    <property type="match status" value="1"/>
</dbReference>
<dbReference type="SUPFAM" id="SSF50037">
    <property type="entry name" value="C-terminal domain of transcriptional repressors"/>
    <property type="match status" value="1"/>
</dbReference>
<keyword evidence="3" id="KW-0408">Iron</keyword>
<dbReference type="InterPro" id="IPR008988">
    <property type="entry name" value="Transcriptional_repressor_C"/>
</dbReference>
<dbReference type="InterPro" id="IPR038157">
    <property type="entry name" value="FeoA_core_dom"/>
</dbReference>
<comment type="subcellular location">
    <subcellularLocation>
        <location evidence="1">Cytoplasm</location>
    </subcellularLocation>
</comment>
<dbReference type="PANTHER" id="PTHR33238:SF11">
    <property type="entry name" value="TRANSCRIPTIONAL REGULATOR MNTR"/>
    <property type="match status" value="1"/>
</dbReference>
<evidence type="ECO:0000313" key="5">
    <source>
        <dbReference type="EMBL" id="WRQ87941.1"/>
    </source>
</evidence>
<gene>
    <name evidence="5" type="ORF">K1X11_000875</name>
</gene>
<proteinExistence type="predicted"/>
<evidence type="ECO:0000256" key="3">
    <source>
        <dbReference type="ARBA" id="ARBA00023004"/>
    </source>
</evidence>
<reference evidence="5 6" key="1">
    <citation type="submission" date="2023-12" db="EMBL/GenBank/DDBJ databases">
        <title>Description of an unclassified Opitutus bacterium of Verrucomicrobiota.</title>
        <authorList>
            <person name="Zhang D.-F."/>
        </authorList>
    </citation>
    <scope>NUCLEOTIDE SEQUENCE [LARGE SCALE GENOMIC DNA]</scope>
    <source>
        <strain evidence="5 6">WL0086</strain>
    </source>
</reference>
<dbReference type="Pfam" id="PF04023">
    <property type="entry name" value="FeoA"/>
    <property type="match status" value="2"/>
</dbReference>
<name>A0ABZ1C8B6_9BACT</name>
<dbReference type="SUPFAM" id="SSF47979">
    <property type="entry name" value="Iron-dependent repressor protein, dimerization domain"/>
    <property type="match status" value="1"/>
</dbReference>
<keyword evidence="6" id="KW-1185">Reference proteome</keyword>
<dbReference type="InterPro" id="IPR036421">
    <property type="entry name" value="Fe_dep_repressor_sf"/>
</dbReference>
<dbReference type="InterPro" id="IPR036388">
    <property type="entry name" value="WH-like_DNA-bd_sf"/>
</dbReference>
<feature type="domain" description="Ferrous iron transporter FeoA-like" evidence="4">
    <location>
        <begin position="158"/>
        <end position="228"/>
    </location>
</feature>
<dbReference type="InterPro" id="IPR050536">
    <property type="entry name" value="DtxR_MntR_Metal-Reg"/>
</dbReference>
<protein>
    <submittedName>
        <fullName evidence="5">FeoA domain-containing protein</fullName>
    </submittedName>
</protein>
<dbReference type="Gene3D" id="1.10.10.10">
    <property type="entry name" value="Winged helix-like DNA-binding domain superfamily/Winged helix DNA-binding domain"/>
    <property type="match status" value="1"/>
</dbReference>
<comment type="subunit">
    <text evidence="2">Homodimer.</text>
</comment>
<dbReference type="SMART" id="SM00899">
    <property type="entry name" value="FeoA"/>
    <property type="match status" value="2"/>
</dbReference>
<accession>A0ABZ1C8B6</accession>
<dbReference type="Pfam" id="PF02742">
    <property type="entry name" value="Fe_dep_repr_C"/>
    <property type="match status" value="1"/>
</dbReference>
<feature type="domain" description="Ferrous iron transporter FeoA-like" evidence="4">
    <location>
        <begin position="241"/>
        <end position="315"/>
    </location>
</feature>
<dbReference type="InterPro" id="IPR007167">
    <property type="entry name" value="Fe-transptr_FeoA-like"/>
</dbReference>
<evidence type="ECO:0000259" key="4">
    <source>
        <dbReference type="SMART" id="SM00899"/>
    </source>
</evidence>
<dbReference type="InterPro" id="IPR001367">
    <property type="entry name" value="Fe_dep_repressor"/>
</dbReference>
<dbReference type="EMBL" id="CP139781">
    <property type="protein sequence ID" value="WRQ87941.1"/>
    <property type="molecule type" value="Genomic_DNA"/>
</dbReference>
<dbReference type="PANTHER" id="PTHR33238">
    <property type="entry name" value="IRON (METAL) DEPENDENT REPRESSOR, DTXR FAMILY"/>
    <property type="match status" value="1"/>
</dbReference>
<sequence>MAESKSYHSLAALPAPDRIAVEDVLRALLECEYRGHEATEAHLAGLSDIGRQRTGRGLAEAGRLELVTTALAGTWTLSVAGRVEAVRIMRAHRLTETRLARETGVPAKQWHDVAHSHEHAMTEGEVDALADQLGNPRFDPHGDPIPTREGHLPEPEDHPLLEWPSGETGVIAHVEDEPKDLFAELNALGVVAGLRFVRVRGDRELELRVEGRKVTLSPELAPLVRVRALHRDENDMVPNAVRLSDLEDGGVAQVVTLLPSCAGSERSRLLDLGFVPGSRIERVLNSPLHGPVAYEVRGTLIALRRSQADHVLIKRITQEQRA</sequence>
<dbReference type="RefSeq" id="WP_221029021.1">
    <property type="nucleotide sequence ID" value="NZ_CP139781.1"/>
</dbReference>
<evidence type="ECO:0000256" key="1">
    <source>
        <dbReference type="ARBA" id="ARBA00004496"/>
    </source>
</evidence>
<evidence type="ECO:0000256" key="2">
    <source>
        <dbReference type="ARBA" id="ARBA00011738"/>
    </source>
</evidence>
<dbReference type="Proteomes" id="UP000738431">
    <property type="component" value="Chromosome"/>
</dbReference>
<evidence type="ECO:0000313" key="6">
    <source>
        <dbReference type="Proteomes" id="UP000738431"/>
    </source>
</evidence>
<organism evidence="5 6">
    <name type="scientific">Actomonas aquatica</name>
    <dbReference type="NCBI Taxonomy" id="2866162"/>
    <lineage>
        <taxon>Bacteria</taxon>
        <taxon>Pseudomonadati</taxon>
        <taxon>Verrucomicrobiota</taxon>
        <taxon>Opitutia</taxon>
        <taxon>Opitutales</taxon>
        <taxon>Opitutaceae</taxon>
        <taxon>Actomonas</taxon>
    </lineage>
</organism>